<dbReference type="Gene3D" id="2.60.120.200">
    <property type="match status" value="1"/>
</dbReference>
<feature type="domain" description="Galectin" evidence="3">
    <location>
        <begin position="10"/>
        <end position="139"/>
    </location>
</feature>
<protein>
    <recommendedName>
        <fullName evidence="2">Galectin</fullName>
    </recommendedName>
</protein>
<accession>A0A914VZG4</accession>
<dbReference type="Pfam" id="PF00337">
    <property type="entry name" value="Gal-bind_lectin"/>
    <property type="match status" value="1"/>
</dbReference>
<dbReference type="GO" id="GO:0016936">
    <property type="term" value="F:galactoside binding"/>
    <property type="evidence" value="ECO:0007669"/>
    <property type="project" value="TreeGrafter"/>
</dbReference>
<dbReference type="PROSITE" id="PS51304">
    <property type="entry name" value="GALECTIN"/>
    <property type="match status" value="1"/>
</dbReference>
<sequence length="143" mass="16460">MHIHHPETPFYHCVAGKIHPGMKIEVYGKVKHGCHQSFTVELVSGPTIVLHMNPRFGYGGCHELVMNSNIGGCWGHEERHHNPFHHGDHFDLKIKVHESHYDITVNGCHVCHFHHRMSPFTVDGLRIHGDVKIEDIHLHHHHC</sequence>
<keyword evidence="4" id="KW-1185">Reference proteome</keyword>
<dbReference type="SMART" id="SM00276">
    <property type="entry name" value="GLECT"/>
    <property type="match status" value="1"/>
</dbReference>
<dbReference type="FunFam" id="2.60.120.200:FF:000213">
    <property type="entry name" value="Galectin"/>
    <property type="match status" value="1"/>
</dbReference>
<evidence type="ECO:0000256" key="2">
    <source>
        <dbReference type="RuleBase" id="RU102079"/>
    </source>
</evidence>
<dbReference type="WBParaSite" id="PSAMB.scaffold2825size21058.g19272.t1">
    <property type="protein sequence ID" value="PSAMB.scaffold2825size21058.g19272.t1"/>
    <property type="gene ID" value="PSAMB.scaffold2825size21058.g19272"/>
</dbReference>
<reference evidence="5" key="1">
    <citation type="submission" date="2022-11" db="UniProtKB">
        <authorList>
            <consortium name="WormBaseParasite"/>
        </authorList>
    </citation>
    <scope>IDENTIFICATION</scope>
</reference>
<evidence type="ECO:0000259" key="3">
    <source>
        <dbReference type="PROSITE" id="PS51304"/>
    </source>
</evidence>
<dbReference type="GO" id="GO:0030246">
    <property type="term" value="F:carbohydrate binding"/>
    <property type="evidence" value="ECO:0007669"/>
    <property type="project" value="UniProtKB-UniRule"/>
</dbReference>
<evidence type="ECO:0000256" key="1">
    <source>
        <dbReference type="ARBA" id="ARBA00022734"/>
    </source>
</evidence>
<dbReference type="AlphaFoldDB" id="A0A914VZG4"/>
<dbReference type="SMART" id="SM00908">
    <property type="entry name" value="Gal-bind_lectin"/>
    <property type="match status" value="1"/>
</dbReference>
<organism evidence="4 5">
    <name type="scientific">Plectus sambesii</name>
    <dbReference type="NCBI Taxonomy" id="2011161"/>
    <lineage>
        <taxon>Eukaryota</taxon>
        <taxon>Metazoa</taxon>
        <taxon>Ecdysozoa</taxon>
        <taxon>Nematoda</taxon>
        <taxon>Chromadorea</taxon>
        <taxon>Plectida</taxon>
        <taxon>Plectina</taxon>
        <taxon>Plectoidea</taxon>
        <taxon>Plectidae</taxon>
        <taxon>Plectus</taxon>
    </lineage>
</organism>
<evidence type="ECO:0000313" key="4">
    <source>
        <dbReference type="Proteomes" id="UP000887566"/>
    </source>
</evidence>
<dbReference type="SUPFAM" id="SSF49899">
    <property type="entry name" value="Concanavalin A-like lectins/glucanases"/>
    <property type="match status" value="1"/>
</dbReference>
<name>A0A914VZG4_9BILA</name>
<keyword evidence="1 2" id="KW-0430">Lectin</keyword>
<proteinExistence type="predicted"/>
<dbReference type="InterPro" id="IPR013320">
    <property type="entry name" value="ConA-like_dom_sf"/>
</dbReference>
<dbReference type="InterPro" id="IPR001079">
    <property type="entry name" value="Galectin_CRD"/>
</dbReference>
<dbReference type="PANTHER" id="PTHR11346">
    <property type="entry name" value="GALECTIN"/>
    <property type="match status" value="1"/>
</dbReference>
<dbReference type="CDD" id="cd00070">
    <property type="entry name" value="GLECT"/>
    <property type="match status" value="1"/>
</dbReference>
<dbReference type="InterPro" id="IPR044156">
    <property type="entry name" value="Galectin-like"/>
</dbReference>
<dbReference type="Proteomes" id="UP000887566">
    <property type="component" value="Unplaced"/>
</dbReference>
<dbReference type="PANTHER" id="PTHR11346:SF174">
    <property type="entry name" value="GALAPTIN LEC-8-RELATED"/>
    <property type="match status" value="1"/>
</dbReference>
<evidence type="ECO:0000313" key="5">
    <source>
        <dbReference type="WBParaSite" id="PSAMB.scaffold2825size21058.g19272.t1"/>
    </source>
</evidence>